<feature type="compositionally biased region" description="Basic and acidic residues" evidence="1">
    <location>
        <begin position="887"/>
        <end position="896"/>
    </location>
</feature>
<feature type="compositionally biased region" description="Basic and acidic residues" evidence="1">
    <location>
        <begin position="859"/>
        <end position="879"/>
    </location>
</feature>
<organism evidence="3 4">
    <name type="scientific">Tilletia indica</name>
    <dbReference type="NCBI Taxonomy" id="43049"/>
    <lineage>
        <taxon>Eukaryota</taxon>
        <taxon>Fungi</taxon>
        <taxon>Dikarya</taxon>
        <taxon>Basidiomycota</taxon>
        <taxon>Ustilaginomycotina</taxon>
        <taxon>Exobasidiomycetes</taxon>
        <taxon>Tilletiales</taxon>
        <taxon>Tilletiaceae</taxon>
        <taxon>Tilletia</taxon>
    </lineage>
</organism>
<dbReference type="Pfam" id="PF20231">
    <property type="entry name" value="DUF6589"/>
    <property type="match status" value="1"/>
</dbReference>
<gene>
    <name evidence="3" type="ORF">A4X13_0g3859</name>
</gene>
<evidence type="ECO:0000313" key="4">
    <source>
        <dbReference type="Proteomes" id="UP000077521"/>
    </source>
</evidence>
<feature type="domain" description="DUF6589" evidence="2">
    <location>
        <begin position="357"/>
        <end position="736"/>
    </location>
</feature>
<dbReference type="AlphaFoldDB" id="A0A177TFF1"/>
<sequence length="910" mass="101892">MTSTTSEDHQRHPLHERRQEKLEIILQAIRGQGLTFHEFVTGAITATSPSVRLSTTKWITSHASSDASKYGPTLLVAAIVQEVRDRATSEQTVHFETALTELSTVTYEQEMDAAAKDPWLHLPHSLEMDDEEGGKARLTGDFRKLNAHYAEVMPATVRLMRTLVQASEPLPAQGATHSQSHPRPSAGSDIGLEDEGPEKDETAMELEVSKKEMTIISAISCLLAGRSQTSNRFQMTVGVLFALMRVPRFVVRFLNLSGFTVSDRTATRALESISSQSLRRAREVMETNALRTVLLFDNINIYVRHSNHTITASNTSIALTSRSIFTLPSQCHPISATDMSKLCALDRTKMTLPTILGDDDFLHRATVWHVSAALIPLLEVDDARRQKLRAALRRRMNQRTIQQLKTERTTVVPLKVMNVNEGTVIGTKKVLDQTMSDFGLDLDDPDPFLVAGDLLTVLNVFAARSAAGWEKRARLQLSNVYPVAGPWHLLLNWVYSIFHTYGTIDGPTSLERLRQVLGRGKTDLDMRKPQFNEGWALLRQVWTGKVLSAVQFELEQDRESWAGWNPSAKDFFSTVERVVNKHISQTAAHEAQCMNDPARATSVLFMRDCSLGWEYDHAIRAGDIGRMAEMEKFLCLSFYGCGQTKYGSLLLDRALVDQCFPDVARTLRSAQLINIHGKENGWQGADHYQEILNKRLKMYTFSHVPNQIVTRYEDRISASVGVGEELVEEVQTSLGWYTSRRKKKERTPKEDVFLLAGHTKSHGLNAARSLAPSSSGSASAQLNDIAKDKHSAAEQARLVWKVKAEQDRRTKDIISDGCTYLLNYGLQRFRNKTQNLPARDADVYDLATGRQSPPPPASELEHEEYRSEGGENEQARPTEEEISWAEEELRGEGARGDEDEGYGTDDSGND</sequence>
<dbReference type="InterPro" id="IPR046496">
    <property type="entry name" value="DUF6589"/>
</dbReference>
<dbReference type="Proteomes" id="UP000077521">
    <property type="component" value="Unassembled WGS sequence"/>
</dbReference>
<feature type="region of interest" description="Disordered" evidence="1">
    <location>
        <begin position="170"/>
        <end position="202"/>
    </location>
</feature>
<protein>
    <recommendedName>
        <fullName evidence="2">DUF6589 domain-containing protein</fullName>
    </recommendedName>
</protein>
<name>A0A177TFF1_9BASI</name>
<reference evidence="3" key="2">
    <citation type="journal article" date="2019" name="IMA Fungus">
        <title>Genome sequencing and comparison of five Tilletia species to identify candidate genes for the detection of regulated species infecting wheat.</title>
        <authorList>
            <person name="Nguyen H.D.T."/>
            <person name="Sultana T."/>
            <person name="Kesanakurti P."/>
            <person name="Hambleton S."/>
        </authorList>
    </citation>
    <scope>NUCLEOTIDE SEQUENCE</scope>
    <source>
        <strain evidence="3">DAOMC 236416</strain>
    </source>
</reference>
<feature type="region of interest" description="Disordered" evidence="1">
    <location>
        <begin position="767"/>
        <end position="788"/>
    </location>
</feature>
<dbReference type="EMBL" id="LWDF02000232">
    <property type="protein sequence ID" value="KAE8251761.1"/>
    <property type="molecule type" value="Genomic_DNA"/>
</dbReference>
<proteinExistence type="predicted"/>
<reference evidence="3" key="1">
    <citation type="submission" date="2016-04" db="EMBL/GenBank/DDBJ databases">
        <authorList>
            <person name="Nguyen H.D."/>
            <person name="Samba Siva P."/>
            <person name="Cullis J."/>
            <person name="Levesque C.A."/>
            <person name="Hambleton S."/>
        </authorList>
    </citation>
    <scope>NUCLEOTIDE SEQUENCE</scope>
    <source>
        <strain evidence="3">DAOMC 236416</strain>
    </source>
</reference>
<feature type="compositionally biased region" description="Acidic residues" evidence="1">
    <location>
        <begin position="897"/>
        <end position="910"/>
    </location>
</feature>
<feature type="region of interest" description="Disordered" evidence="1">
    <location>
        <begin position="846"/>
        <end position="910"/>
    </location>
</feature>
<feature type="compositionally biased region" description="Low complexity" evidence="1">
    <location>
        <begin position="767"/>
        <end position="780"/>
    </location>
</feature>
<comment type="caution">
    <text evidence="3">The sequence shown here is derived from an EMBL/GenBank/DDBJ whole genome shotgun (WGS) entry which is preliminary data.</text>
</comment>
<evidence type="ECO:0000259" key="2">
    <source>
        <dbReference type="Pfam" id="PF20231"/>
    </source>
</evidence>
<evidence type="ECO:0000256" key="1">
    <source>
        <dbReference type="SAM" id="MobiDB-lite"/>
    </source>
</evidence>
<keyword evidence="4" id="KW-1185">Reference proteome</keyword>
<accession>A0A177TFF1</accession>
<evidence type="ECO:0000313" key="3">
    <source>
        <dbReference type="EMBL" id="KAE8251761.1"/>
    </source>
</evidence>